<dbReference type="EMBL" id="RKLQ01000002">
    <property type="protein sequence ID" value="MBX0304085.1"/>
    <property type="molecule type" value="Genomic_DNA"/>
</dbReference>
<feature type="transmembrane region" description="Helical" evidence="2">
    <location>
        <begin position="237"/>
        <end position="256"/>
    </location>
</feature>
<feature type="transmembrane region" description="Helical" evidence="2">
    <location>
        <begin position="213"/>
        <end position="231"/>
    </location>
</feature>
<reference evidence="4" key="1">
    <citation type="submission" date="2021-06" db="EMBL/GenBank/DDBJ databases">
        <title>Halomicroarcula sp. F24A a new haloarchaeum isolated from saline soil.</title>
        <authorList>
            <person name="Duran-Viseras A."/>
            <person name="Sanchez-Porro C."/>
            <person name="Ventosa A."/>
        </authorList>
    </citation>
    <scope>NUCLEOTIDE SEQUENCE</scope>
    <source>
        <strain evidence="4">F24A</strain>
    </source>
</reference>
<dbReference type="AlphaFoldDB" id="A0A8J7YDV6"/>
<gene>
    <name evidence="4" type="ORF">EGD98_10440</name>
</gene>
<keyword evidence="2" id="KW-1133">Transmembrane helix</keyword>
<feature type="transmembrane region" description="Helical" evidence="2">
    <location>
        <begin position="268"/>
        <end position="288"/>
    </location>
</feature>
<organism evidence="4 5">
    <name type="scientific">Haloarcula salinisoli</name>
    <dbReference type="NCBI Taxonomy" id="2487746"/>
    <lineage>
        <taxon>Archaea</taxon>
        <taxon>Methanobacteriati</taxon>
        <taxon>Methanobacteriota</taxon>
        <taxon>Stenosarchaea group</taxon>
        <taxon>Halobacteria</taxon>
        <taxon>Halobacteriales</taxon>
        <taxon>Haloarculaceae</taxon>
        <taxon>Haloarcula</taxon>
    </lineage>
</organism>
<proteinExistence type="predicted"/>
<keyword evidence="2" id="KW-0472">Membrane</keyword>
<dbReference type="RefSeq" id="WP_220588318.1">
    <property type="nucleotide sequence ID" value="NZ_RKLQ01000002.1"/>
</dbReference>
<evidence type="ECO:0000313" key="5">
    <source>
        <dbReference type="Proteomes" id="UP000783863"/>
    </source>
</evidence>
<dbReference type="Pfam" id="PF00226">
    <property type="entry name" value="DnaJ"/>
    <property type="match status" value="1"/>
</dbReference>
<sequence length="334" mass="35728">MDTDRAREILGVSISDGDEELEAAYRQKVKTHHPDVTDDPEAAGKFRKVQEAKETLEQFRQRERTGDRAGSGDSGQRRQRQRPDWADAGRGQTDRRSRTEQTARASESDSQWSERSRSTPGQADQWVNRERDERAADGEWQYESATSRHGASWTADGVSGSGSRSAARRRERTRNRTGRSRSRGSEDQAAATDQAGTTADDAEQTNGPLVVRMGYAAGIGSMVYLAFLLALVGTASLLPMATAVTFVAGLGGLAWAGSRYPLSTTGTTGLLGLSAVGVLPVGPVYSLSGTMPGIASYSPLGIDMLLALPIIATAAGIAYGTAVRDGERSTDQSQ</sequence>
<evidence type="ECO:0000256" key="2">
    <source>
        <dbReference type="SAM" id="Phobius"/>
    </source>
</evidence>
<comment type="caution">
    <text evidence="4">The sequence shown here is derived from an EMBL/GenBank/DDBJ whole genome shotgun (WGS) entry which is preliminary data.</text>
</comment>
<feature type="compositionally biased region" description="Basic and acidic residues" evidence="1">
    <location>
        <begin position="32"/>
        <end position="67"/>
    </location>
</feature>
<dbReference type="InterPro" id="IPR001623">
    <property type="entry name" value="DnaJ_domain"/>
</dbReference>
<dbReference type="SMART" id="SM00271">
    <property type="entry name" value="DnaJ"/>
    <property type="match status" value="1"/>
</dbReference>
<dbReference type="Proteomes" id="UP000783863">
    <property type="component" value="Unassembled WGS sequence"/>
</dbReference>
<dbReference type="Gene3D" id="1.10.287.110">
    <property type="entry name" value="DnaJ domain"/>
    <property type="match status" value="1"/>
</dbReference>
<keyword evidence="2" id="KW-0812">Transmembrane</keyword>
<evidence type="ECO:0000259" key="3">
    <source>
        <dbReference type="PROSITE" id="PS50076"/>
    </source>
</evidence>
<feature type="compositionally biased region" description="Basic and acidic residues" evidence="1">
    <location>
        <begin position="127"/>
        <end position="137"/>
    </location>
</feature>
<evidence type="ECO:0000313" key="4">
    <source>
        <dbReference type="EMBL" id="MBX0304085.1"/>
    </source>
</evidence>
<evidence type="ECO:0000256" key="1">
    <source>
        <dbReference type="SAM" id="MobiDB-lite"/>
    </source>
</evidence>
<dbReference type="PROSITE" id="PS50076">
    <property type="entry name" value="DNAJ_2"/>
    <property type="match status" value="1"/>
</dbReference>
<accession>A0A8J7YDV6</accession>
<name>A0A8J7YDV6_9EURY</name>
<dbReference type="PRINTS" id="PR00625">
    <property type="entry name" value="JDOMAIN"/>
</dbReference>
<feature type="compositionally biased region" description="Basic residues" evidence="1">
    <location>
        <begin position="166"/>
        <end position="182"/>
    </location>
</feature>
<dbReference type="PANTHER" id="PTHR24074">
    <property type="entry name" value="CO-CHAPERONE PROTEIN DJLA"/>
    <property type="match status" value="1"/>
</dbReference>
<feature type="compositionally biased region" description="Low complexity" evidence="1">
    <location>
        <begin position="187"/>
        <end position="199"/>
    </location>
</feature>
<feature type="compositionally biased region" description="Polar residues" evidence="1">
    <location>
        <begin position="102"/>
        <end position="111"/>
    </location>
</feature>
<feature type="transmembrane region" description="Helical" evidence="2">
    <location>
        <begin position="300"/>
        <end position="319"/>
    </location>
</feature>
<feature type="region of interest" description="Disordered" evidence="1">
    <location>
        <begin position="29"/>
        <end position="203"/>
    </location>
</feature>
<dbReference type="CDD" id="cd06257">
    <property type="entry name" value="DnaJ"/>
    <property type="match status" value="1"/>
</dbReference>
<feature type="compositionally biased region" description="Basic and acidic residues" evidence="1">
    <location>
        <begin position="81"/>
        <end position="101"/>
    </location>
</feature>
<protein>
    <submittedName>
        <fullName evidence="4">DnaJ domain-containing protein</fullName>
    </submittedName>
</protein>
<feature type="domain" description="J" evidence="3">
    <location>
        <begin position="5"/>
        <end position="70"/>
    </location>
</feature>
<dbReference type="InterPro" id="IPR036869">
    <property type="entry name" value="J_dom_sf"/>
</dbReference>
<dbReference type="SUPFAM" id="SSF46565">
    <property type="entry name" value="Chaperone J-domain"/>
    <property type="match status" value="1"/>
</dbReference>
<dbReference type="InterPro" id="IPR050817">
    <property type="entry name" value="DjlA_DnaK_co-chaperone"/>
</dbReference>
<keyword evidence="5" id="KW-1185">Reference proteome</keyword>